<dbReference type="AlphaFoldDB" id="A0ABD3ALC9"/>
<gene>
    <name evidence="1" type="ORF">ACH5RR_005478</name>
</gene>
<protein>
    <submittedName>
        <fullName evidence="1">Uncharacterized protein</fullName>
    </submittedName>
</protein>
<evidence type="ECO:0000313" key="1">
    <source>
        <dbReference type="EMBL" id="KAL3531957.1"/>
    </source>
</evidence>
<evidence type="ECO:0000313" key="2">
    <source>
        <dbReference type="Proteomes" id="UP001630127"/>
    </source>
</evidence>
<dbReference type="EMBL" id="JBJUIK010000003">
    <property type="protein sequence ID" value="KAL3531957.1"/>
    <property type="molecule type" value="Genomic_DNA"/>
</dbReference>
<name>A0ABD3ALC9_9GENT</name>
<reference evidence="1 2" key="1">
    <citation type="submission" date="2024-11" db="EMBL/GenBank/DDBJ databases">
        <title>A near-complete genome assembly of Cinchona calisaya.</title>
        <authorList>
            <person name="Lian D.C."/>
            <person name="Zhao X.W."/>
            <person name="Wei L."/>
        </authorList>
    </citation>
    <scope>NUCLEOTIDE SEQUENCE [LARGE SCALE GENOMIC DNA]</scope>
    <source>
        <tissue evidence="1">Nenye</tissue>
    </source>
</reference>
<sequence length="102" mass="10453">MGLNIAGSTKDPNISMARVNIQPTAVHQDLISNSLQGNLGVAKLGTPFMIGPAIIDKVNVVVAPLQFASNSHLQGKAAIAHHLPSVVSHCNEAAAVPQSVAA</sequence>
<dbReference type="Proteomes" id="UP001630127">
    <property type="component" value="Unassembled WGS sequence"/>
</dbReference>
<accession>A0ABD3ALC9</accession>
<proteinExistence type="predicted"/>
<keyword evidence="2" id="KW-1185">Reference proteome</keyword>
<comment type="caution">
    <text evidence="1">The sequence shown here is derived from an EMBL/GenBank/DDBJ whole genome shotgun (WGS) entry which is preliminary data.</text>
</comment>
<organism evidence="1 2">
    <name type="scientific">Cinchona calisaya</name>
    <dbReference type="NCBI Taxonomy" id="153742"/>
    <lineage>
        <taxon>Eukaryota</taxon>
        <taxon>Viridiplantae</taxon>
        <taxon>Streptophyta</taxon>
        <taxon>Embryophyta</taxon>
        <taxon>Tracheophyta</taxon>
        <taxon>Spermatophyta</taxon>
        <taxon>Magnoliopsida</taxon>
        <taxon>eudicotyledons</taxon>
        <taxon>Gunneridae</taxon>
        <taxon>Pentapetalae</taxon>
        <taxon>asterids</taxon>
        <taxon>lamiids</taxon>
        <taxon>Gentianales</taxon>
        <taxon>Rubiaceae</taxon>
        <taxon>Cinchonoideae</taxon>
        <taxon>Cinchoneae</taxon>
        <taxon>Cinchona</taxon>
    </lineage>
</organism>